<sequence length="175" mass="19104">MQATPVMTSSDELARRSRLAKAIWNTDDLTTLLCDFTGLGLKAELRSRELRPPSELERKDLQLHVGCKNVLVRDGVTQAAIHTAQPPLVLVAFHAVVARHRLPDEVREALEHGPIGLGVALRPYGVRRHTHGIGFVEPVDDVGGRQLLRVHATLSLPGIGPVALVDEIVYASALR</sequence>
<evidence type="ECO:0000313" key="2">
    <source>
        <dbReference type="Proteomes" id="UP000248714"/>
    </source>
</evidence>
<name>A0ABX9DVX4_9PSEU</name>
<gene>
    <name evidence="1" type="ORF">C8D87_11465</name>
</gene>
<dbReference type="Gene3D" id="3.40.1410.10">
    <property type="entry name" value="Chorismate lyase-like"/>
    <property type="match status" value="1"/>
</dbReference>
<organism evidence="1 2">
    <name type="scientific">Lentzea atacamensis</name>
    <dbReference type="NCBI Taxonomy" id="531938"/>
    <lineage>
        <taxon>Bacteria</taxon>
        <taxon>Bacillati</taxon>
        <taxon>Actinomycetota</taxon>
        <taxon>Actinomycetes</taxon>
        <taxon>Pseudonocardiales</taxon>
        <taxon>Pseudonocardiaceae</taxon>
        <taxon>Lentzea</taxon>
    </lineage>
</organism>
<dbReference type="InterPro" id="IPR028978">
    <property type="entry name" value="Chorismate_lyase_/UTRA_dom_sf"/>
</dbReference>
<comment type="caution">
    <text evidence="1">The sequence shown here is derived from an EMBL/GenBank/DDBJ whole genome shotgun (WGS) entry which is preliminary data.</text>
</comment>
<reference evidence="1 2" key="1">
    <citation type="submission" date="2018-06" db="EMBL/GenBank/DDBJ databases">
        <title>Genomic Encyclopedia of Type Strains, Phase IV (KMG-IV): sequencing the most valuable type-strain genomes for metagenomic binning, comparative biology and taxonomic classification.</title>
        <authorList>
            <person name="Goeker M."/>
        </authorList>
    </citation>
    <scope>NUCLEOTIDE SEQUENCE [LARGE SCALE GENOMIC DNA]</scope>
    <source>
        <strain evidence="1 2">DSM 45479</strain>
    </source>
</reference>
<dbReference type="EMBL" id="QLTT01000014">
    <property type="protein sequence ID" value="RAS59453.1"/>
    <property type="molecule type" value="Genomic_DNA"/>
</dbReference>
<accession>A0ABX9DVX4</accession>
<dbReference type="Proteomes" id="UP000248714">
    <property type="component" value="Unassembled WGS sequence"/>
</dbReference>
<proteinExistence type="predicted"/>
<protein>
    <submittedName>
        <fullName evidence="1">Uncharacterized protein</fullName>
    </submittedName>
</protein>
<evidence type="ECO:0000313" key="1">
    <source>
        <dbReference type="EMBL" id="RAS59453.1"/>
    </source>
</evidence>
<keyword evidence="2" id="KW-1185">Reference proteome</keyword>